<evidence type="ECO:0000256" key="4">
    <source>
        <dbReference type="ARBA" id="ARBA00022737"/>
    </source>
</evidence>
<evidence type="ECO:0000256" key="3">
    <source>
        <dbReference type="ARBA" id="ARBA00022490"/>
    </source>
</evidence>
<feature type="compositionally biased region" description="Polar residues" evidence="8">
    <location>
        <begin position="342"/>
        <end position="354"/>
    </location>
</feature>
<keyword evidence="3" id="KW-0963">Cytoplasm</keyword>
<dbReference type="GO" id="GO:0005634">
    <property type="term" value="C:nucleus"/>
    <property type="evidence" value="ECO:0007669"/>
    <property type="project" value="UniProtKB-SubCell"/>
</dbReference>
<feature type="compositionally biased region" description="Polar residues" evidence="8">
    <location>
        <begin position="253"/>
        <end position="321"/>
    </location>
</feature>
<protein>
    <recommendedName>
        <fullName evidence="9">RRM domain-containing protein</fullName>
    </recommendedName>
</protein>
<organism evidence="10 11">
    <name type="scientific">Adineta steineri</name>
    <dbReference type="NCBI Taxonomy" id="433720"/>
    <lineage>
        <taxon>Eukaryota</taxon>
        <taxon>Metazoa</taxon>
        <taxon>Spiralia</taxon>
        <taxon>Gnathifera</taxon>
        <taxon>Rotifera</taxon>
        <taxon>Eurotatoria</taxon>
        <taxon>Bdelloidea</taxon>
        <taxon>Adinetida</taxon>
        <taxon>Adinetidae</taxon>
        <taxon>Adineta</taxon>
    </lineage>
</organism>
<gene>
    <name evidence="10" type="ORF">VCS650_LOCUS2910</name>
</gene>
<dbReference type="Pfam" id="PF00076">
    <property type="entry name" value="RRM_1"/>
    <property type="match status" value="2"/>
</dbReference>
<dbReference type="PANTHER" id="PTHR24012">
    <property type="entry name" value="RNA BINDING PROTEIN"/>
    <property type="match status" value="1"/>
</dbReference>
<evidence type="ECO:0000313" key="10">
    <source>
        <dbReference type="EMBL" id="CAF0780677.1"/>
    </source>
</evidence>
<dbReference type="InterPro" id="IPR000504">
    <property type="entry name" value="RRM_dom"/>
</dbReference>
<evidence type="ECO:0000259" key="9">
    <source>
        <dbReference type="PROSITE" id="PS50102"/>
    </source>
</evidence>
<feature type="domain" description="RRM" evidence="9">
    <location>
        <begin position="19"/>
        <end position="97"/>
    </location>
</feature>
<accession>A0A813RDT7</accession>
<feature type="compositionally biased region" description="Low complexity" evidence="8">
    <location>
        <begin position="322"/>
        <end position="336"/>
    </location>
</feature>
<feature type="region of interest" description="Disordered" evidence="8">
    <location>
        <begin position="253"/>
        <end position="396"/>
    </location>
</feature>
<dbReference type="FunFam" id="3.30.70.330:FF:000651">
    <property type="entry name" value="Poly(A) binding protein cytoplasmic 1 like"/>
    <property type="match status" value="1"/>
</dbReference>
<dbReference type="AlphaFoldDB" id="A0A813RDT7"/>
<dbReference type="InterPro" id="IPR012677">
    <property type="entry name" value="Nucleotide-bd_a/b_plait_sf"/>
</dbReference>
<evidence type="ECO:0000256" key="2">
    <source>
        <dbReference type="ARBA" id="ARBA00004496"/>
    </source>
</evidence>
<dbReference type="InterPro" id="IPR035979">
    <property type="entry name" value="RBD_domain_sf"/>
</dbReference>
<keyword evidence="6" id="KW-0539">Nucleus</keyword>
<feature type="domain" description="RRM" evidence="9">
    <location>
        <begin position="120"/>
        <end position="196"/>
    </location>
</feature>
<dbReference type="GO" id="GO:0005737">
    <property type="term" value="C:cytoplasm"/>
    <property type="evidence" value="ECO:0007669"/>
    <property type="project" value="UniProtKB-SubCell"/>
</dbReference>
<dbReference type="SUPFAM" id="SSF54928">
    <property type="entry name" value="RNA-binding domain, RBD"/>
    <property type="match status" value="2"/>
</dbReference>
<proteinExistence type="predicted"/>
<dbReference type="Gene3D" id="3.30.70.330">
    <property type="match status" value="2"/>
</dbReference>
<dbReference type="SMART" id="SM00360">
    <property type="entry name" value="RRM"/>
    <property type="match status" value="2"/>
</dbReference>
<evidence type="ECO:0000313" key="11">
    <source>
        <dbReference type="Proteomes" id="UP000663891"/>
    </source>
</evidence>
<evidence type="ECO:0000256" key="6">
    <source>
        <dbReference type="ARBA" id="ARBA00023242"/>
    </source>
</evidence>
<keyword evidence="5 7" id="KW-0694">RNA-binding</keyword>
<evidence type="ECO:0000256" key="5">
    <source>
        <dbReference type="ARBA" id="ARBA00022884"/>
    </source>
</evidence>
<dbReference type="OrthoDB" id="19742at2759"/>
<name>A0A813RDT7_9BILA</name>
<evidence type="ECO:0000256" key="7">
    <source>
        <dbReference type="PROSITE-ProRule" id="PRU00176"/>
    </source>
</evidence>
<dbReference type="Proteomes" id="UP000663891">
    <property type="component" value="Unassembled WGS sequence"/>
</dbReference>
<dbReference type="EMBL" id="CAJNON010000015">
    <property type="protein sequence ID" value="CAF0780677.1"/>
    <property type="molecule type" value="Genomic_DNA"/>
</dbReference>
<evidence type="ECO:0000256" key="1">
    <source>
        <dbReference type="ARBA" id="ARBA00004123"/>
    </source>
</evidence>
<dbReference type="PROSITE" id="PS50102">
    <property type="entry name" value="RRM"/>
    <property type="match status" value="2"/>
</dbReference>
<keyword evidence="4" id="KW-0677">Repeat</keyword>
<comment type="caution">
    <text evidence="10">The sequence shown here is derived from an EMBL/GenBank/DDBJ whole genome shotgun (WGS) entry which is preliminary data.</text>
</comment>
<sequence>MASGNNGKETKKKRPADAANLYVKNFGKDMTETELCSLFAACGTITSCKIQTDSNGQSKGFGFVNFEKPEMAQNAIDQLNGHLLDDNKHLYVGIFQRKSERQKELQQVHAENIDKRSNNLCLYISNLDVKIDEIFLGNLFSKFGQVTKTHILRNGTQSKGIGFVCFKTVEETTRALNEMNGKWILSKPIYVSLSKAMNNSQLITPTAPAAPTNSFSNMTYRPMTPLPYTNYVPMLYIPAMMMQSPSLNNYSMPISPTNLQEQSTRQYTTPSPSLNNYSMPISLTDSRLQSTRQYTTSPPSLNSYPMPISPTNLQEQSTGQHTTLPSSLTRSSSLNSYPIPISPTNLQEQSIRQHTTLSSSSTPPSFLTPSPTTPTSIKRSTYPYASVKNDDQEKDY</sequence>
<evidence type="ECO:0000256" key="8">
    <source>
        <dbReference type="SAM" id="MobiDB-lite"/>
    </source>
</evidence>
<reference evidence="10" key="1">
    <citation type="submission" date="2021-02" db="EMBL/GenBank/DDBJ databases">
        <authorList>
            <person name="Nowell W R."/>
        </authorList>
    </citation>
    <scope>NUCLEOTIDE SEQUENCE</scope>
</reference>
<feature type="compositionally biased region" description="Low complexity" evidence="8">
    <location>
        <begin position="355"/>
        <end position="376"/>
    </location>
</feature>
<comment type="subcellular location">
    <subcellularLocation>
        <location evidence="2">Cytoplasm</location>
    </subcellularLocation>
    <subcellularLocation>
        <location evidence="1">Nucleus</location>
    </subcellularLocation>
</comment>
<dbReference type="GO" id="GO:0003723">
    <property type="term" value="F:RNA binding"/>
    <property type="evidence" value="ECO:0007669"/>
    <property type="project" value="UniProtKB-UniRule"/>
</dbReference>